<keyword evidence="1" id="KW-0732">Signal</keyword>
<gene>
    <name evidence="2" type="ORF">NCTC11967_00907</name>
</gene>
<dbReference type="AlphaFoldDB" id="A0AB38FSQ3"/>
<name>A0AB38FSQ3_9ENTR</name>
<sequence>MFKKTVLASAFLLAGYLPFAQAAWKTNVENDIFTGGKSAELVGDISNKNQSLIFDCAAGQLSVSQVEQNSNTVVKGTHHYQSLIKVADNAPLTFNATLARRNPQSIQLESRENGKIKTLLSQLLAQQSREDFLVGVKDGKGNQLSSGAGSVSFANKSVKKFISACNISL</sequence>
<dbReference type="Proteomes" id="UP000251313">
    <property type="component" value="Unassembled WGS sequence"/>
</dbReference>
<reference evidence="2 3" key="1">
    <citation type="submission" date="2018-06" db="EMBL/GenBank/DDBJ databases">
        <authorList>
            <consortium name="Pathogen Informatics"/>
            <person name="Doyle S."/>
        </authorList>
    </citation>
    <scope>NUCLEOTIDE SEQUENCE [LARGE SCALE GENOMIC DNA]</scope>
    <source>
        <strain evidence="2 3">NCTC11967</strain>
    </source>
</reference>
<protein>
    <submittedName>
        <fullName evidence="2">Uncharacterized protein</fullName>
    </submittedName>
</protein>
<dbReference type="RefSeq" id="WP_006819877.1">
    <property type="nucleotide sequence ID" value="NZ_CABKQJ010000016.1"/>
</dbReference>
<organism evidence="2 3">
    <name type="scientific">Yokenella regensburgei</name>
    <dbReference type="NCBI Taxonomy" id="158877"/>
    <lineage>
        <taxon>Bacteria</taxon>
        <taxon>Pseudomonadati</taxon>
        <taxon>Pseudomonadota</taxon>
        <taxon>Gammaproteobacteria</taxon>
        <taxon>Enterobacterales</taxon>
        <taxon>Enterobacteriaceae</taxon>
        <taxon>Yokenella</taxon>
    </lineage>
</organism>
<evidence type="ECO:0000256" key="1">
    <source>
        <dbReference type="SAM" id="SignalP"/>
    </source>
</evidence>
<comment type="caution">
    <text evidence="2">The sequence shown here is derived from an EMBL/GenBank/DDBJ whole genome shotgun (WGS) entry which is preliminary data.</text>
</comment>
<feature type="chain" id="PRO_5044290272" evidence="1">
    <location>
        <begin position="23"/>
        <end position="169"/>
    </location>
</feature>
<feature type="signal peptide" evidence="1">
    <location>
        <begin position="1"/>
        <end position="22"/>
    </location>
</feature>
<dbReference type="EMBL" id="UAVL01000001">
    <property type="protein sequence ID" value="SQA60833.1"/>
    <property type="molecule type" value="Genomic_DNA"/>
</dbReference>
<evidence type="ECO:0000313" key="2">
    <source>
        <dbReference type="EMBL" id="SQA60833.1"/>
    </source>
</evidence>
<evidence type="ECO:0000313" key="3">
    <source>
        <dbReference type="Proteomes" id="UP000251313"/>
    </source>
</evidence>
<accession>A0AB38FSQ3</accession>
<proteinExistence type="predicted"/>